<accession>A0A4R7C4K5</accession>
<comment type="caution">
    <text evidence="11">The sequence shown here is derived from an EMBL/GenBank/DDBJ whole genome shotgun (WGS) entry which is preliminary data.</text>
</comment>
<organism evidence="11 12">
    <name type="scientific">Enterovirga rhinocerotis</name>
    <dbReference type="NCBI Taxonomy" id="1339210"/>
    <lineage>
        <taxon>Bacteria</taxon>
        <taxon>Pseudomonadati</taxon>
        <taxon>Pseudomonadota</taxon>
        <taxon>Alphaproteobacteria</taxon>
        <taxon>Hyphomicrobiales</taxon>
        <taxon>Methylobacteriaceae</taxon>
        <taxon>Enterovirga</taxon>
    </lineage>
</organism>
<evidence type="ECO:0000256" key="3">
    <source>
        <dbReference type="ARBA" id="ARBA00022475"/>
    </source>
</evidence>
<feature type="transmembrane region" description="Helical" evidence="9">
    <location>
        <begin position="131"/>
        <end position="153"/>
    </location>
</feature>
<dbReference type="InterPro" id="IPR007387">
    <property type="entry name" value="TRAP_DctQ"/>
</dbReference>
<evidence type="ECO:0000256" key="7">
    <source>
        <dbReference type="ARBA" id="ARBA00023136"/>
    </source>
</evidence>
<dbReference type="Pfam" id="PF04290">
    <property type="entry name" value="DctQ"/>
    <property type="match status" value="1"/>
</dbReference>
<dbReference type="GO" id="GO:0022857">
    <property type="term" value="F:transmembrane transporter activity"/>
    <property type="evidence" value="ECO:0007669"/>
    <property type="project" value="UniProtKB-UniRule"/>
</dbReference>
<comment type="function">
    <text evidence="9">Part of the tripartite ATP-independent periplasmic (TRAP) transport system.</text>
</comment>
<keyword evidence="4 9" id="KW-0997">Cell inner membrane</keyword>
<feature type="domain" description="Tripartite ATP-independent periplasmic transporters DctQ component" evidence="10">
    <location>
        <begin position="26"/>
        <end position="157"/>
    </location>
</feature>
<feature type="transmembrane region" description="Helical" evidence="9">
    <location>
        <begin position="88"/>
        <end position="111"/>
    </location>
</feature>
<evidence type="ECO:0000256" key="6">
    <source>
        <dbReference type="ARBA" id="ARBA00022989"/>
    </source>
</evidence>
<keyword evidence="12" id="KW-1185">Reference proteome</keyword>
<proteinExistence type="inferred from homology"/>
<sequence>MRTIERIVSHISWGLAVAATISIFVIIGLIMADVVTRLFGISLPGIIELVRTSFVVSVFFAFAYVIVTEREIRVDVLRYVVPTFLLRYLDVAAALITFVFFGFMAWLAWVSLHDALTFGIFMDGELLLPMWLPWATIVIGSVAAMVAAACLAVRAWTSPVHKPDPTQVSAAARQVV</sequence>
<evidence type="ECO:0000256" key="4">
    <source>
        <dbReference type="ARBA" id="ARBA00022519"/>
    </source>
</evidence>
<feature type="transmembrane region" description="Helical" evidence="9">
    <location>
        <begin position="12"/>
        <end position="32"/>
    </location>
</feature>
<name>A0A4R7C4K5_9HYPH</name>
<comment type="subunit">
    <text evidence="9">The complex comprises the extracytoplasmic solute receptor protein and the two transmembrane proteins.</text>
</comment>
<protein>
    <recommendedName>
        <fullName evidence="9">TRAP transporter small permease protein</fullName>
    </recommendedName>
</protein>
<dbReference type="AlphaFoldDB" id="A0A4R7C4K5"/>
<dbReference type="InterPro" id="IPR055348">
    <property type="entry name" value="DctQ"/>
</dbReference>
<dbReference type="PANTHER" id="PTHR35011:SF10">
    <property type="entry name" value="TRAP TRANSPORTER SMALL PERMEASE PROTEIN"/>
    <property type="match status" value="1"/>
</dbReference>
<keyword evidence="5 9" id="KW-0812">Transmembrane</keyword>
<keyword evidence="7 9" id="KW-0472">Membrane</keyword>
<reference evidence="11 12" key="1">
    <citation type="submission" date="2019-03" db="EMBL/GenBank/DDBJ databases">
        <title>Genomic Encyclopedia of Type Strains, Phase IV (KMG-IV): sequencing the most valuable type-strain genomes for metagenomic binning, comparative biology and taxonomic classification.</title>
        <authorList>
            <person name="Goeker M."/>
        </authorList>
    </citation>
    <scope>NUCLEOTIDE SEQUENCE [LARGE SCALE GENOMIC DNA]</scope>
    <source>
        <strain evidence="11 12">DSM 25903</strain>
    </source>
</reference>
<evidence type="ECO:0000259" key="10">
    <source>
        <dbReference type="Pfam" id="PF04290"/>
    </source>
</evidence>
<dbReference type="GO" id="GO:0015740">
    <property type="term" value="P:C4-dicarboxylate transport"/>
    <property type="evidence" value="ECO:0007669"/>
    <property type="project" value="TreeGrafter"/>
</dbReference>
<keyword evidence="2 9" id="KW-0813">Transport</keyword>
<dbReference type="EMBL" id="SNZR01000011">
    <property type="protein sequence ID" value="TDR92943.1"/>
    <property type="molecule type" value="Genomic_DNA"/>
</dbReference>
<keyword evidence="6 9" id="KW-1133">Transmembrane helix</keyword>
<evidence type="ECO:0000313" key="11">
    <source>
        <dbReference type="EMBL" id="TDR92943.1"/>
    </source>
</evidence>
<evidence type="ECO:0000313" key="12">
    <source>
        <dbReference type="Proteomes" id="UP000295122"/>
    </source>
</evidence>
<evidence type="ECO:0000256" key="2">
    <source>
        <dbReference type="ARBA" id="ARBA00022448"/>
    </source>
</evidence>
<comment type="subcellular location">
    <subcellularLocation>
        <location evidence="1 9">Cell inner membrane</location>
        <topology evidence="1 9">Multi-pass membrane protein</topology>
    </subcellularLocation>
</comment>
<evidence type="ECO:0000256" key="1">
    <source>
        <dbReference type="ARBA" id="ARBA00004429"/>
    </source>
</evidence>
<evidence type="ECO:0000256" key="8">
    <source>
        <dbReference type="ARBA" id="ARBA00038436"/>
    </source>
</evidence>
<evidence type="ECO:0000256" key="5">
    <source>
        <dbReference type="ARBA" id="ARBA00022692"/>
    </source>
</evidence>
<evidence type="ECO:0000256" key="9">
    <source>
        <dbReference type="RuleBase" id="RU369079"/>
    </source>
</evidence>
<comment type="similarity">
    <text evidence="8 9">Belongs to the TRAP transporter small permease family.</text>
</comment>
<dbReference type="PANTHER" id="PTHR35011">
    <property type="entry name" value="2,3-DIKETO-L-GULONATE TRAP TRANSPORTER SMALL PERMEASE PROTEIN YIAM"/>
    <property type="match status" value="1"/>
</dbReference>
<feature type="transmembrane region" description="Helical" evidence="9">
    <location>
        <begin position="38"/>
        <end position="67"/>
    </location>
</feature>
<keyword evidence="3" id="KW-1003">Cell membrane</keyword>
<gene>
    <name evidence="11" type="ORF">EV668_0187</name>
</gene>
<dbReference type="GO" id="GO:0005886">
    <property type="term" value="C:plasma membrane"/>
    <property type="evidence" value="ECO:0007669"/>
    <property type="project" value="UniProtKB-SubCell"/>
</dbReference>
<dbReference type="Proteomes" id="UP000295122">
    <property type="component" value="Unassembled WGS sequence"/>
</dbReference>